<evidence type="ECO:0000313" key="2">
    <source>
        <dbReference type="Proteomes" id="UP000789920"/>
    </source>
</evidence>
<proteinExistence type="predicted"/>
<reference evidence="1" key="1">
    <citation type="submission" date="2021-06" db="EMBL/GenBank/DDBJ databases">
        <authorList>
            <person name="Kallberg Y."/>
            <person name="Tangrot J."/>
            <person name="Rosling A."/>
        </authorList>
    </citation>
    <scope>NUCLEOTIDE SEQUENCE</scope>
    <source>
        <strain evidence="1">MA461A</strain>
    </source>
</reference>
<evidence type="ECO:0000313" key="1">
    <source>
        <dbReference type="EMBL" id="CAG8829081.1"/>
    </source>
</evidence>
<organism evidence="1 2">
    <name type="scientific">Racocetra persica</name>
    <dbReference type="NCBI Taxonomy" id="160502"/>
    <lineage>
        <taxon>Eukaryota</taxon>
        <taxon>Fungi</taxon>
        <taxon>Fungi incertae sedis</taxon>
        <taxon>Mucoromycota</taxon>
        <taxon>Glomeromycotina</taxon>
        <taxon>Glomeromycetes</taxon>
        <taxon>Diversisporales</taxon>
        <taxon>Gigasporaceae</taxon>
        <taxon>Racocetra</taxon>
    </lineage>
</organism>
<accession>A0ACA9S791</accession>
<name>A0ACA9S791_9GLOM</name>
<dbReference type="Proteomes" id="UP000789920">
    <property type="component" value="Unassembled WGS sequence"/>
</dbReference>
<feature type="non-terminal residue" evidence="1">
    <location>
        <position position="1"/>
    </location>
</feature>
<protein>
    <submittedName>
        <fullName evidence="1">5049_t:CDS:1</fullName>
    </submittedName>
</protein>
<sequence>NLKHINWSYLYPTNQSPEYNPVFFLNGPVYFTQENDPQGESA</sequence>
<gene>
    <name evidence="1" type="ORF">RPERSI_LOCUS27403</name>
</gene>
<dbReference type="EMBL" id="CAJVQC010096607">
    <property type="protein sequence ID" value="CAG8829081.1"/>
    <property type="molecule type" value="Genomic_DNA"/>
</dbReference>
<comment type="caution">
    <text evidence="1">The sequence shown here is derived from an EMBL/GenBank/DDBJ whole genome shotgun (WGS) entry which is preliminary data.</text>
</comment>
<keyword evidence="2" id="KW-1185">Reference proteome</keyword>